<feature type="active site" evidence="12">
    <location>
        <position position="148"/>
    </location>
</feature>
<comment type="subcellular location">
    <subcellularLocation>
        <location evidence="1 12">Cell membrane</location>
        <topology evidence="1 12">Multi-pass membrane protein</topology>
    </subcellularLocation>
</comment>
<keyword evidence="12 14" id="KW-0346">Stress response</keyword>
<dbReference type="PANTHER" id="PTHR43221:SF1">
    <property type="entry name" value="PROTEASE HTPX"/>
    <property type="match status" value="1"/>
</dbReference>
<dbReference type="KEGG" id="mcau:MIT9_P0749"/>
<keyword evidence="5 12" id="KW-0812">Transmembrane</keyword>
<evidence type="ECO:0000256" key="9">
    <source>
        <dbReference type="ARBA" id="ARBA00022989"/>
    </source>
</evidence>
<dbReference type="CDD" id="cd07335">
    <property type="entry name" value="M48B_HtpX_like"/>
    <property type="match status" value="1"/>
</dbReference>
<name>A0AAU9C717_9GAMM</name>
<dbReference type="Proteomes" id="UP001321825">
    <property type="component" value="Chromosome"/>
</dbReference>
<keyword evidence="3 12" id="KW-1003">Cell membrane</keyword>
<evidence type="ECO:0000256" key="7">
    <source>
        <dbReference type="ARBA" id="ARBA00022801"/>
    </source>
</evidence>
<comment type="similarity">
    <text evidence="2 12">Belongs to the peptidase M48B family.</text>
</comment>
<organism evidence="14 15">
    <name type="scientific">Methylomarinovum caldicuralii</name>
    <dbReference type="NCBI Taxonomy" id="438856"/>
    <lineage>
        <taxon>Bacteria</taxon>
        <taxon>Pseudomonadati</taxon>
        <taxon>Pseudomonadota</taxon>
        <taxon>Gammaproteobacteria</taxon>
        <taxon>Methylococcales</taxon>
        <taxon>Methylothermaceae</taxon>
        <taxon>Methylomarinovum</taxon>
    </lineage>
</organism>
<dbReference type="EC" id="3.4.24.-" evidence="12"/>
<evidence type="ECO:0000256" key="6">
    <source>
        <dbReference type="ARBA" id="ARBA00022723"/>
    </source>
</evidence>
<keyword evidence="7 12" id="KW-0378">Hydrolase</keyword>
<feature type="transmembrane region" description="Helical" evidence="12">
    <location>
        <begin position="160"/>
        <end position="182"/>
    </location>
</feature>
<accession>A0AAU9C717</accession>
<dbReference type="AlphaFoldDB" id="A0AAU9C717"/>
<keyword evidence="11 12" id="KW-0472">Membrane</keyword>
<keyword evidence="9 12" id="KW-1133">Transmembrane helix</keyword>
<evidence type="ECO:0000256" key="12">
    <source>
        <dbReference type="HAMAP-Rule" id="MF_00188"/>
    </source>
</evidence>
<protein>
    <recommendedName>
        <fullName evidence="12">Protease HtpX</fullName>
        <ecNumber evidence="12">3.4.24.-</ecNumber>
    </recommendedName>
    <alternativeName>
        <fullName evidence="12">Heat shock protein HtpX</fullName>
    </alternativeName>
</protein>
<sequence>MLRILLFVATNAAVLVMITALFQWLGLGEFLDRQGVHLNLNALLIMSALIGMTGSIISLALSKWMAKTSMGVYVIDRPQNRTEAWLVSTVERLARQAGIGMPEVGIFPSPDPNAFATGMDRNNALVAVSTGLLETMDAEEIEAVLGHEVSHVANGDMVTLALLQGVLNTFVYFFATIIGHIVDRTLFQSADEEGNYYGYGPGYYITQMLAQIALGILATILVMWFSRWREFRADAGGARLAGRHKMIAALEALRRYAEPRDLPGEFAAFGINGGIGRGLARLFMSHPPIEERIEVLRRMRG</sequence>
<feature type="domain" description="Peptidase M48" evidence="13">
    <location>
        <begin position="81"/>
        <end position="299"/>
    </location>
</feature>
<feature type="binding site" evidence="12">
    <location>
        <position position="230"/>
    </location>
    <ligand>
        <name>Zn(2+)</name>
        <dbReference type="ChEBI" id="CHEBI:29105"/>
        <note>catalytic</note>
    </ligand>
</feature>
<reference evidence="15" key="1">
    <citation type="journal article" date="2024" name="Int. J. Syst. Evol. Microbiol.">
        <title>Methylomarinovum tepidoasis sp. nov., a moderately thermophilic methanotroph of the family Methylothermaceae isolated from a deep-sea hydrothermal field.</title>
        <authorList>
            <person name="Hirayama H."/>
            <person name="Takaki Y."/>
            <person name="Abe M."/>
            <person name="Miyazaki M."/>
            <person name="Uematsu K."/>
            <person name="Matsui Y."/>
            <person name="Takai K."/>
        </authorList>
    </citation>
    <scope>NUCLEOTIDE SEQUENCE [LARGE SCALE GENOMIC DNA]</scope>
    <source>
        <strain evidence="15">IT-9</strain>
    </source>
</reference>
<dbReference type="HAMAP" id="MF_00188">
    <property type="entry name" value="Pept_M48_protease_HtpX"/>
    <property type="match status" value="1"/>
</dbReference>
<keyword evidence="4 12" id="KW-0645">Protease</keyword>
<evidence type="ECO:0000256" key="11">
    <source>
        <dbReference type="ARBA" id="ARBA00023136"/>
    </source>
</evidence>
<feature type="transmembrane region" description="Helical" evidence="12">
    <location>
        <begin position="202"/>
        <end position="225"/>
    </location>
</feature>
<keyword evidence="15" id="KW-1185">Reference proteome</keyword>
<dbReference type="NCBIfam" id="NF003965">
    <property type="entry name" value="PRK05457.1"/>
    <property type="match status" value="1"/>
</dbReference>
<gene>
    <name evidence="12" type="primary">htpX</name>
    <name evidence="14" type="ORF">MIT9_P0749</name>
</gene>
<evidence type="ECO:0000256" key="3">
    <source>
        <dbReference type="ARBA" id="ARBA00022475"/>
    </source>
</evidence>
<dbReference type="Gene3D" id="3.30.2010.10">
    <property type="entry name" value="Metalloproteases ('zincins'), catalytic domain"/>
    <property type="match status" value="1"/>
</dbReference>
<feature type="transmembrane region" description="Helical" evidence="12">
    <location>
        <begin position="38"/>
        <end position="61"/>
    </location>
</feature>
<evidence type="ECO:0000256" key="1">
    <source>
        <dbReference type="ARBA" id="ARBA00004651"/>
    </source>
</evidence>
<dbReference type="GO" id="GO:0006508">
    <property type="term" value="P:proteolysis"/>
    <property type="evidence" value="ECO:0007669"/>
    <property type="project" value="UniProtKB-KW"/>
</dbReference>
<dbReference type="RefSeq" id="WP_317706107.1">
    <property type="nucleotide sequence ID" value="NZ_AP024714.1"/>
</dbReference>
<evidence type="ECO:0000256" key="5">
    <source>
        <dbReference type="ARBA" id="ARBA00022692"/>
    </source>
</evidence>
<dbReference type="Pfam" id="PF01435">
    <property type="entry name" value="Peptidase_M48"/>
    <property type="match status" value="1"/>
</dbReference>
<feature type="binding site" evidence="12">
    <location>
        <position position="147"/>
    </location>
    <ligand>
        <name>Zn(2+)</name>
        <dbReference type="ChEBI" id="CHEBI:29105"/>
        <note>catalytic</note>
    </ligand>
</feature>
<evidence type="ECO:0000256" key="10">
    <source>
        <dbReference type="ARBA" id="ARBA00023049"/>
    </source>
</evidence>
<dbReference type="GO" id="GO:0005886">
    <property type="term" value="C:plasma membrane"/>
    <property type="evidence" value="ECO:0007669"/>
    <property type="project" value="UniProtKB-SubCell"/>
</dbReference>
<dbReference type="InterPro" id="IPR050083">
    <property type="entry name" value="HtpX_protease"/>
</dbReference>
<dbReference type="PANTHER" id="PTHR43221">
    <property type="entry name" value="PROTEASE HTPX"/>
    <property type="match status" value="1"/>
</dbReference>
<feature type="binding site" evidence="12">
    <location>
        <position position="151"/>
    </location>
    <ligand>
        <name>Zn(2+)</name>
        <dbReference type="ChEBI" id="CHEBI:29105"/>
        <note>catalytic</note>
    </ligand>
</feature>
<keyword evidence="10 12" id="KW-0482">Metalloprotease</keyword>
<evidence type="ECO:0000256" key="8">
    <source>
        <dbReference type="ARBA" id="ARBA00022833"/>
    </source>
</evidence>
<evidence type="ECO:0000313" key="15">
    <source>
        <dbReference type="Proteomes" id="UP001321825"/>
    </source>
</evidence>
<evidence type="ECO:0000256" key="2">
    <source>
        <dbReference type="ARBA" id="ARBA00009779"/>
    </source>
</evidence>
<dbReference type="GO" id="GO:0008270">
    <property type="term" value="F:zinc ion binding"/>
    <property type="evidence" value="ECO:0007669"/>
    <property type="project" value="UniProtKB-UniRule"/>
</dbReference>
<evidence type="ECO:0000313" key="14">
    <source>
        <dbReference type="EMBL" id="BCX81171.1"/>
    </source>
</evidence>
<comment type="cofactor">
    <cofactor evidence="12">
        <name>Zn(2+)</name>
        <dbReference type="ChEBI" id="CHEBI:29105"/>
    </cofactor>
    <text evidence="12">Binds 1 zinc ion per subunit.</text>
</comment>
<dbReference type="GO" id="GO:0004222">
    <property type="term" value="F:metalloendopeptidase activity"/>
    <property type="evidence" value="ECO:0007669"/>
    <property type="project" value="UniProtKB-UniRule"/>
</dbReference>
<evidence type="ECO:0000259" key="13">
    <source>
        <dbReference type="Pfam" id="PF01435"/>
    </source>
</evidence>
<dbReference type="InterPro" id="IPR022919">
    <property type="entry name" value="Pept_M48_protease_HtpX"/>
</dbReference>
<proteinExistence type="inferred from homology"/>
<dbReference type="EMBL" id="AP024714">
    <property type="protein sequence ID" value="BCX81171.1"/>
    <property type="molecule type" value="Genomic_DNA"/>
</dbReference>
<feature type="transmembrane region" description="Helical" evidence="12">
    <location>
        <begin position="5"/>
        <end position="26"/>
    </location>
</feature>
<dbReference type="InterPro" id="IPR001915">
    <property type="entry name" value="Peptidase_M48"/>
</dbReference>
<keyword evidence="6 12" id="KW-0479">Metal-binding</keyword>
<keyword evidence="8 12" id="KW-0862">Zinc</keyword>
<evidence type="ECO:0000256" key="4">
    <source>
        <dbReference type="ARBA" id="ARBA00022670"/>
    </source>
</evidence>